<dbReference type="InterPro" id="IPR013783">
    <property type="entry name" value="Ig-like_fold"/>
</dbReference>
<name>A0A414R5P1_9FIRM</name>
<gene>
    <name evidence="3" type="ORF">DW652_08335</name>
    <name evidence="2" type="ORF">DW918_02835</name>
</gene>
<sequence length="397" mass="46577">MKFKESISKHRIINNKIGFYIVTIICTIIVSLGVSTKCNAAVSDLAYIRSNTTSWANEYNQYFIKDNYGESGCYPPDYEKRYSYGDWEMKAENSHGETLWLNGIRLYYENESRKAAVVLPINSNSEETRYCDIYIDGKLEDSIILYKRQWDILCKLPIEIFSKAKDYKIEVVTLDKDNKELRTSLIVKVYRPFVLEKNLIKKIENTSDNSGLKVEWRDLGTVKSYYVYRAKEKDGFYKLMGMTYSPYLIDDDVEQGQKYYYHIIANFTNEETFQSYDVEGSLNNVKKPKSNKLNRPKIKIKKKSKKWQIYWGIISDKSSGIEVYMRNGHGKYKKFRKINTTKKLKKSKNKKGTVGITSSRKTLIKGVKYQFKARTFYYKTNGRKVYSKWSNIVKIKG</sequence>
<keyword evidence="1" id="KW-1133">Transmembrane helix</keyword>
<dbReference type="RefSeq" id="WP_118030143.1">
    <property type="nucleotide sequence ID" value="NZ_CATWJF010000008.1"/>
</dbReference>
<dbReference type="AlphaFoldDB" id="A0A414R5P1"/>
<evidence type="ECO:0000313" key="5">
    <source>
        <dbReference type="Proteomes" id="UP000286186"/>
    </source>
</evidence>
<comment type="caution">
    <text evidence="3">The sequence shown here is derived from an EMBL/GenBank/DDBJ whole genome shotgun (WGS) entry which is preliminary data.</text>
</comment>
<organism evidence="3 5">
    <name type="scientific">Eubacterium ventriosum</name>
    <dbReference type="NCBI Taxonomy" id="39496"/>
    <lineage>
        <taxon>Bacteria</taxon>
        <taxon>Bacillati</taxon>
        <taxon>Bacillota</taxon>
        <taxon>Clostridia</taxon>
        <taxon>Eubacteriales</taxon>
        <taxon>Eubacteriaceae</taxon>
        <taxon>Eubacterium</taxon>
    </lineage>
</organism>
<evidence type="ECO:0000313" key="3">
    <source>
        <dbReference type="EMBL" id="RHF88322.1"/>
    </source>
</evidence>
<keyword evidence="1" id="KW-0812">Transmembrane</keyword>
<protein>
    <recommendedName>
        <fullName evidence="6">Fibronectin type III domain-containing protein</fullName>
    </recommendedName>
</protein>
<dbReference type="EMBL" id="QSFV01000005">
    <property type="protein sequence ID" value="RHA81386.1"/>
    <property type="molecule type" value="Genomic_DNA"/>
</dbReference>
<evidence type="ECO:0000313" key="2">
    <source>
        <dbReference type="EMBL" id="RHA81386.1"/>
    </source>
</evidence>
<dbReference type="Proteomes" id="UP000285740">
    <property type="component" value="Unassembled WGS sequence"/>
</dbReference>
<evidence type="ECO:0008006" key="6">
    <source>
        <dbReference type="Google" id="ProtNLM"/>
    </source>
</evidence>
<dbReference type="Gene3D" id="2.60.40.10">
    <property type="entry name" value="Immunoglobulins"/>
    <property type="match status" value="1"/>
</dbReference>
<proteinExistence type="predicted"/>
<dbReference type="EMBL" id="QRHR01000007">
    <property type="protein sequence ID" value="RHF88322.1"/>
    <property type="molecule type" value="Genomic_DNA"/>
</dbReference>
<evidence type="ECO:0000256" key="1">
    <source>
        <dbReference type="SAM" id="Phobius"/>
    </source>
</evidence>
<dbReference type="Proteomes" id="UP000286186">
    <property type="component" value="Unassembled WGS sequence"/>
</dbReference>
<feature type="transmembrane region" description="Helical" evidence="1">
    <location>
        <begin position="12"/>
        <end position="34"/>
    </location>
</feature>
<accession>A0A414R5P1</accession>
<evidence type="ECO:0000313" key="4">
    <source>
        <dbReference type="Proteomes" id="UP000285740"/>
    </source>
</evidence>
<keyword evidence="1" id="KW-0472">Membrane</keyword>
<reference evidence="4 5" key="1">
    <citation type="submission" date="2018-08" db="EMBL/GenBank/DDBJ databases">
        <title>A genome reference for cultivated species of the human gut microbiota.</title>
        <authorList>
            <person name="Zou Y."/>
            <person name="Xue W."/>
            <person name="Luo G."/>
        </authorList>
    </citation>
    <scope>NUCLEOTIDE SEQUENCE [LARGE SCALE GENOMIC DNA]</scope>
    <source>
        <strain evidence="3 5">AM23-22</strain>
        <strain evidence="2 4">AM42-30</strain>
    </source>
</reference>